<protein>
    <submittedName>
        <fullName evidence="2">Uncharacterized protein</fullName>
    </submittedName>
</protein>
<feature type="region of interest" description="Disordered" evidence="1">
    <location>
        <begin position="1"/>
        <end position="22"/>
    </location>
</feature>
<dbReference type="RefSeq" id="WP_161071199.1">
    <property type="nucleotide sequence ID" value="NZ_CP086370.1"/>
</dbReference>
<dbReference type="AlphaFoldDB" id="A0A7X4KL81"/>
<evidence type="ECO:0000256" key="1">
    <source>
        <dbReference type="SAM" id="MobiDB-lite"/>
    </source>
</evidence>
<name>A0A7X4KL81_9BURK</name>
<organism evidence="2 3">
    <name type="scientific">Pseudoduganella aquatica</name>
    <dbReference type="NCBI Taxonomy" id="2660641"/>
    <lineage>
        <taxon>Bacteria</taxon>
        <taxon>Pseudomonadati</taxon>
        <taxon>Pseudomonadota</taxon>
        <taxon>Betaproteobacteria</taxon>
        <taxon>Burkholderiales</taxon>
        <taxon>Oxalobacteraceae</taxon>
        <taxon>Telluria group</taxon>
        <taxon>Pseudoduganella</taxon>
    </lineage>
</organism>
<reference evidence="2 3" key="1">
    <citation type="submission" date="2019-12" db="EMBL/GenBank/DDBJ databases">
        <title>Novel species isolated from a subtropical stream in China.</title>
        <authorList>
            <person name="Lu H."/>
        </authorList>
    </citation>
    <scope>NUCLEOTIDE SEQUENCE [LARGE SCALE GENOMIC DNA]</scope>
    <source>
        <strain evidence="2 3">FT127W</strain>
    </source>
</reference>
<dbReference type="Proteomes" id="UP000450676">
    <property type="component" value="Unassembled WGS sequence"/>
</dbReference>
<sequence>MNFSSYSPYGVTQATNSPSPSDVRRWTRILKAKLRKIVEHIGSPFVEGRYPPF</sequence>
<gene>
    <name evidence="2" type="ORF">GTP77_05605</name>
</gene>
<evidence type="ECO:0000313" key="3">
    <source>
        <dbReference type="Proteomes" id="UP000450676"/>
    </source>
</evidence>
<keyword evidence="3" id="KW-1185">Reference proteome</keyword>
<comment type="caution">
    <text evidence="2">The sequence shown here is derived from an EMBL/GenBank/DDBJ whole genome shotgun (WGS) entry which is preliminary data.</text>
</comment>
<evidence type="ECO:0000313" key="2">
    <source>
        <dbReference type="EMBL" id="MYN06808.1"/>
    </source>
</evidence>
<accession>A0A7X4KL81</accession>
<proteinExistence type="predicted"/>
<dbReference type="EMBL" id="WWCU01000004">
    <property type="protein sequence ID" value="MYN06808.1"/>
    <property type="molecule type" value="Genomic_DNA"/>
</dbReference>
<feature type="compositionally biased region" description="Polar residues" evidence="1">
    <location>
        <begin position="1"/>
        <end position="20"/>
    </location>
</feature>